<dbReference type="NCBIfam" id="TIGR02595">
    <property type="entry name" value="PEP_CTERM"/>
    <property type="match status" value="1"/>
</dbReference>
<dbReference type="AlphaFoldDB" id="S6AGY0"/>
<protein>
    <recommendedName>
        <fullName evidence="1">Ice-binding protein C-terminal domain-containing protein</fullName>
    </recommendedName>
</protein>
<sequence>MELFLKLEGSTMKALNKYDISEQKPVQRLSKVALFLVAALGFCSPAGAGAIASSSTTLSNFSLGFSNPNSIAFSGFSSGSASITAPPGPYGGATATVQASGNGAGFGTNTWVGTFFVTAPTSVEFGFTADSNMLTDLTPGGLAAAANLNMTISINDLFTNTSVFSWAPNGMAGGIVGGIETMDAFDLNHGISQFGTLGTTTFQPGSGQFSAYSALLGQGFYLMNISMSNSAFVSSGGLPISAVPEPTALWLLGIGSLAFFISRRKYLQ</sequence>
<dbReference type="OrthoDB" id="8570116at2"/>
<organism evidence="2 3">
    <name type="scientific">Sulfuricella denitrificans (strain DSM 22764 / NBRC 105220 / skB26)</name>
    <dbReference type="NCBI Taxonomy" id="1163617"/>
    <lineage>
        <taxon>Bacteria</taxon>
        <taxon>Pseudomonadati</taxon>
        <taxon>Pseudomonadota</taxon>
        <taxon>Betaproteobacteria</taxon>
        <taxon>Nitrosomonadales</taxon>
        <taxon>Sulfuricellaceae</taxon>
        <taxon>Sulfuricella</taxon>
    </lineage>
</organism>
<dbReference type="HOGENOM" id="CLU_1037982_0_0_4"/>
<name>S6AGY0_SULDS</name>
<keyword evidence="3" id="KW-1185">Reference proteome</keyword>
<accession>S6AGY0</accession>
<evidence type="ECO:0000313" key="2">
    <source>
        <dbReference type="EMBL" id="BAN35306.1"/>
    </source>
</evidence>
<dbReference type="KEGG" id="sdr:SCD_n01483"/>
<dbReference type="InterPro" id="IPR013424">
    <property type="entry name" value="Ice-binding_C"/>
</dbReference>
<evidence type="ECO:0000259" key="1">
    <source>
        <dbReference type="Pfam" id="PF07589"/>
    </source>
</evidence>
<gene>
    <name evidence="2" type="ORF">SCD_n01483</name>
</gene>
<reference evidence="2 3" key="1">
    <citation type="journal article" date="2012" name="Appl. Environ. Microbiol.">
        <title>Draft genome sequence of a psychrotolerant sulfur-oxidizing bacterium, Sulfuricella denitrificans skB26, and proteomic insights into cold adaptation.</title>
        <authorList>
            <person name="Watanabe T."/>
            <person name="Kojima H."/>
            <person name="Fukui M."/>
        </authorList>
    </citation>
    <scope>NUCLEOTIDE SEQUENCE [LARGE SCALE GENOMIC DNA]</scope>
    <source>
        <strain evidence="3">skB26</strain>
    </source>
</reference>
<feature type="domain" description="Ice-binding protein C-terminal" evidence="1">
    <location>
        <begin position="242"/>
        <end position="264"/>
    </location>
</feature>
<proteinExistence type="predicted"/>
<evidence type="ECO:0000313" key="3">
    <source>
        <dbReference type="Proteomes" id="UP000015559"/>
    </source>
</evidence>
<dbReference type="EMBL" id="AP013066">
    <property type="protein sequence ID" value="BAN35306.1"/>
    <property type="molecule type" value="Genomic_DNA"/>
</dbReference>
<dbReference type="Proteomes" id="UP000015559">
    <property type="component" value="Chromosome"/>
</dbReference>
<dbReference type="Pfam" id="PF07589">
    <property type="entry name" value="PEP-CTERM"/>
    <property type="match status" value="1"/>
</dbReference>